<dbReference type="Gene3D" id="1.10.860.10">
    <property type="entry name" value="DNAb Helicase, Chain A"/>
    <property type="match status" value="1"/>
</dbReference>
<keyword evidence="4 12" id="KW-0547">Nucleotide-binding</keyword>
<evidence type="ECO:0000256" key="9">
    <source>
        <dbReference type="ARBA" id="ARBA00023235"/>
    </source>
</evidence>
<evidence type="ECO:0000256" key="6">
    <source>
        <dbReference type="ARBA" id="ARBA00022806"/>
    </source>
</evidence>
<evidence type="ECO:0000259" key="13">
    <source>
        <dbReference type="PROSITE" id="PS51199"/>
    </source>
</evidence>
<dbReference type="EC" id="5.6.2.3" evidence="11 12"/>
<dbReference type="Gene3D" id="3.40.50.300">
    <property type="entry name" value="P-loop containing nucleotide triphosphate hydrolases"/>
    <property type="match status" value="1"/>
</dbReference>
<keyword evidence="8 12" id="KW-0238">DNA-binding</keyword>
<evidence type="ECO:0000256" key="12">
    <source>
        <dbReference type="RuleBase" id="RU362085"/>
    </source>
</evidence>
<keyword evidence="2 12" id="KW-0639">Primosome</keyword>
<comment type="function">
    <text evidence="12">The main replicative DNA helicase, it participates in initiation and elongation during chromosome replication. Travels ahead of the DNA replisome, separating dsDNA into templates for DNA synthesis. A processive ATP-dependent 5'-3' DNA helicase it has DNA-dependent ATPase activity.</text>
</comment>
<dbReference type="InterPro" id="IPR016136">
    <property type="entry name" value="DNA_helicase_N/primase_C"/>
</dbReference>
<dbReference type="Pfam" id="PF03796">
    <property type="entry name" value="DnaB_C"/>
    <property type="match status" value="1"/>
</dbReference>
<dbReference type="PROSITE" id="PS51199">
    <property type="entry name" value="SF4_HELICASE"/>
    <property type="match status" value="1"/>
</dbReference>
<comment type="catalytic activity">
    <reaction evidence="10 12">
        <text>ATP + H2O = ADP + phosphate + H(+)</text>
        <dbReference type="Rhea" id="RHEA:13065"/>
        <dbReference type="ChEBI" id="CHEBI:15377"/>
        <dbReference type="ChEBI" id="CHEBI:15378"/>
        <dbReference type="ChEBI" id="CHEBI:30616"/>
        <dbReference type="ChEBI" id="CHEBI:43474"/>
        <dbReference type="ChEBI" id="CHEBI:456216"/>
        <dbReference type="EC" id="5.6.2.3"/>
    </reaction>
</comment>
<dbReference type="InterPro" id="IPR007692">
    <property type="entry name" value="DNA_helicase_DnaB"/>
</dbReference>
<evidence type="ECO:0000256" key="5">
    <source>
        <dbReference type="ARBA" id="ARBA00022801"/>
    </source>
</evidence>
<dbReference type="GO" id="GO:0016887">
    <property type="term" value="F:ATP hydrolysis activity"/>
    <property type="evidence" value="ECO:0007669"/>
    <property type="project" value="RHEA"/>
</dbReference>
<comment type="caution">
    <text evidence="14">The sequence shown here is derived from an EMBL/GenBank/DDBJ whole genome shotgun (WGS) entry which is preliminary data.</text>
</comment>
<protein>
    <recommendedName>
        <fullName evidence="11 12">Replicative DNA helicase</fullName>
        <ecNumber evidence="11 12">5.6.2.3</ecNumber>
    </recommendedName>
</protein>
<dbReference type="InterPro" id="IPR007694">
    <property type="entry name" value="DNA_helicase_DnaB-like_C"/>
</dbReference>
<dbReference type="SUPFAM" id="SSF52540">
    <property type="entry name" value="P-loop containing nucleoside triphosphate hydrolases"/>
    <property type="match status" value="1"/>
</dbReference>
<dbReference type="PANTHER" id="PTHR30153:SF2">
    <property type="entry name" value="REPLICATIVE DNA HELICASE"/>
    <property type="match status" value="1"/>
</dbReference>
<dbReference type="Proteomes" id="UP000238949">
    <property type="component" value="Unassembled WGS sequence"/>
</dbReference>
<evidence type="ECO:0000256" key="2">
    <source>
        <dbReference type="ARBA" id="ARBA00022515"/>
    </source>
</evidence>
<dbReference type="InterPro" id="IPR007693">
    <property type="entry name" value="DNA_helicase_DnaB-like_N"/>
</dbReference>
<evidence type="ECO:0000313" key="14">
    <source>
        <dbReference type="EMBL" id="PRO74929.1"/>
    </source>
</evidence>
<dbReference type="GO" id="GO:1990077">
    <property type="term" value="C:primosome complex"/>
    <property type="evidence" value="ECO:0007669"/>
    <property type="project" value="UniProtKB-UniRule"/>
</dbReference>
<reference evidence="15" key="1">
    <citation type="journal article" date="2020" name="Int. J. Syst. Evol. Microbiol.">
        <title>Alteromonas alba sp. nov., a marine bacterium isolated from the seawater of the West Pacific Ocean.</title>
        <authorList>
            <person name="Sun C."/>
            <person name="Wu Y.-H."/>
            <person name="Xamxidin M."/>
            <person name="Cheng H."/>
            <person name="Xu X.-W."/>
        </authorList>
    </citation>
    <scope>NUCLEOTIDE SEQUENCE [LARGE SCALE GENOMIC DNA]</scope>
    <source>
        <strain evidence="15">190</strain>
    </source>
</reference>
<sequence>MVPANTLPQDMAAEQMLLGELLVTTEHDDLLDGIEPDFFYFSAHRYIFTTIRYLHQNSSPIDTLTVADYLEQRGLLDKAGNTDYLLQLARNRINDSQAMLAKTRIKTLTTQRQVILASNKIKDACYDNQGATAASILERAETALFNLRHAQHEATKMQSIGQMTLSIADKLQAIAEGRGPAKGLTTGFNELDELIYELAPGDLVLVAARPSQGKTTFAMNLVENAMMQSKAPVLVYSLEMPSEQIMMRLWASLARVNLTKIRNGKMDDEEWSRVFSVISTLKERGNLFIDDAAALTPSDIRTRTRNLIRKHGKPSMLMVDYVQLMRVSETRKNRADEIAEISNSLKEMAKDFGIPVVALSQLNRSLENRQDKRPINSDLRESGSLEQDADVILFIYRDEVYNPETEHPGEAEIIIGKQRNGPTGTAHLLFQGEYSKFTNRTGANQ</sequence>
<keyword evidence="6 12" id="KW-0347">Helicase</keyword>
<comment type="similarity">
    <text evidence="1 12">Belongs to the helicase family. DnaB subfamily.</text>
</comment>
<dbReference type="PANTHER" id="PTHR30153">
    <property type="entry name" value="REPLICATIVE DNA HELICASE DNAB"/>
    <property type="match status" value="1"/>
</dbReference>
<dbReference type="EMBL" id="PVNP01000030">
    <property type="protein sequence ID" value="PRO74929.1"/>
    <property type="molecule type" value="Genomic_DNA"/>
</dbReference>
<evidence type="ECO:0000256" key="8">
    <source>
        <dbReference type="ARBA" id="ARBA00023125"/>
    </source>
</evidence>
<evidence type="ECO:0000256" key="10">
    <source>
        <dbReference type="ARBA" id="ARBA00048954"/>
    </source>
</evidence>
<keyword evidence="5 12" id="KW-0378">Hydrolase</keyword>
<keyword evidence="9" id="KW-0413">Isomerase</keyword>
<dbReference type="GO" id="GO:0005829">
    <property type="term" value="C:cytosol"/>
    <property type="evidence" value="ECO:0007669"/>
    <property type="project" value="TreeGrafter"/>
</dbReference>
<dbReference type="AlphaFoldDB" id="A0A2S9VEP9"/>
<keyword evidence="3 12" id="KW-0235">DNA replication</keyword>
<dbReference type="GO" id="GO:0006269">
    <property type="term" value="P:DNA replication, synthesis of primer"/>
    <property type="evidence" value="ECO:0007669"/>
    <property type="project" value="UniProtKB-UniRule"/>
</dbReference>
<gene>
    <name evidence="14" type="primary">dnaB</name>
    <name evidence="14" type="ORF">C6Y40_03805</name>
</gene>
<accession>A0A2S9VEP9</accession>
<dbReference type="OrthoDB" id="9773982at2"/>
<keyword evidence="7 12" id="KW-0067">ATP-binding</keyword>
<name>A0A2S9VEP9_9ALTE</name>
<proteinExistence type="inferred from homology"/>
<dbReference type="RefSeq" id="WP_105933417.1">
    <property type="nucleotide sequence ID" value="NZ_PVNP01000030.1"/>
</dbReference>
<evidence type="ECO:0000256" key="4">
    <source>
        <dbReference type="ARBA" id="ARBA00022741"/>
    </source>
</evidence>
<dbReference type="CDD" id="cd00984">
    <property type="entry name" value="DnaB_C"/>
    <property type="match status" value="1"/>
</dbReference>
<evidence type="ECO:0000256" key="3">
    <source>
        <dbReference type="ARBA" id="ARBA00022705"/>
    </source>
</evidence>
<evidence type="ECO:0000256" key="7">
    <source>
        <dbReference type="ARBA" id="ARBA00022840"/>
    </source>
</evidence>
<evidence type="ECO:0000256" key="11">
    <source>
        <dbReference type="NCBIfam" id="TIGR00665"/>
    </source>
</evidence>
<dbReference type="GO" id="GO:0005524">
    <property type="term" value="F:ATP binding"/>
    <property type="evidence" value="ECO:0007669"/>
    <property type="project" value="UniProtKB-UniRule"/>
</dbReference>
<feature type="domain" description="SF4 helicase" evidence="13">
    <location>
        <begin position="177"/>
        <end position="444"/>
    </location>
</feature>
<keyword evidence="15" id="KW-1185">Reference proteome</keyword>
<organism evidence="14 15">
    <name type="scientific">Alteromonas alba</name>
    <dbReference type="NCBI Taxonomy" id="2079529"/>
    <lineage>
        <taxon>Bacteria</taxon>
        <taxon>Pseudomonadati</taxon>
        <taxon>Pseudomonadota</taxon>
        <taxon>Gammaproteobacteria</taxon>
        <taxon>Alteromonadales</taxon>
        <taxon>Alteromonadaceae</taxon>
        <taxon>Alteromonas/Salinimonas group</taxon>
        <taxon>Alteromonas</taxon>
    </lineage>
</organism>
<dbReference type="Pfam" id="PF00772">
    <property type="entry name" value="DnaB"/>
    <property type="match status" value="1"/>
</dbReference>
<dbReference type="SUPFAM" id="SSF48024">
    <property type="entry name" value="N-terminal domain of DnaB helicase"/>
    <property type="match status" value="1"/>
</dbReference>
<evidence type="ECO:0000313" key="15">
    <source>
        <dbReference type="Proteomes" id="UP000238949"/>
    </source>
</evidence>
<dbReference type="GO" id="GO:0043139">
    <property type="term" value="F:5'-3' DNA helicase activity"/>
    <property type="evidence" value="ECO:0007669"/>
    <property type="project" value="UniProtKB-EC"/>
</dbReference>
<dbReference type="InterPro" id="IPR036185">
    <property type="entry name" value="DNA_heli_DnaB-like_N_sf"/>
</dbReference>
<dbReference type="NCBIfam" id="TIGR00665">
    <property type="entry name" value="DnaB"/>
    <property type="match status" value="1"/>
</dbReference>
<evidence type="ECO:0000256" key="1">
    <source>
        <dbReference type="ARBA" id="ARBA00008428"/>
    </source>
</evidence>
<dbReference type="GO" id="GO:0003677">
    <property type="term" value="F:DNA binding"/>
    <property type="evidence" value="ECO:0007669"/>
    <property type="project" value="UniProtKB-UniRule"/>
</dbReference>
<dbReference type="InterPro" id="IPR027417">
    <property type="entry name" value="P-loop_NTPase"/>
</dbReference>